<organism evidence="3 4">
    <name type="scientific">Panagrellus redivivus</name>
    <name type="common">Microworm</name>
    <dbReference type="NCBI Taxonomy" id="6233"/>
    <lineage>
        <taxon>Eukaryota</taxon>
        <taxon>Metazoa</taxon>
        <taxon>Ecdysozoa</taxon>
        <taxon>Nematoda</taxon>
        <taxon>Chromadorea</taxon>
        <taxon>Rhabditida</taxon>
        <taxon>Tylenchina</taxon>
        <taxon>Panagrolaimomorpha</taxon>
        <taxon>Panagrolaimoidea</taxon>
        <taxon>Panagrolaimidae</taxon>
        <taxon>Panagrellus</taxon>
    </lineage>
</organism>
<keyword evidence="3" id="KW-1185">Reference proteome</keyword>
<dbReference type="PROSITE" id="PS50948">
    <property type="entry name" value="PAN"/>
    <property type="match status" value="1"/>
</dbReference>
<dbReference type="WBParaSite" id="Pan_g16026.t1">
    <property type="protein sequence ID" value="Pan_g16026.t1"/>
    <property type="gene ID" value="Pan_g16026"/>
</dbReference>
<name>A0A7E4V3A6_PANRE</name>
<dbReference type="Proteomes" id="UP000492821">
    <property type="component" value="Unassembled WGS sequence"/>
</dbReference>
<dbReference type="Gene3D" id="3.10.100.10">
    <property type="entry name" value="Mannose-Binding Protein A, subunit A"/>
    <property type="match status" value="1"/>
</dbReference>
<reference evidence="3" key="1">
    <citation type="journal article" date="2013" name="Genetics">
        <title>The draft genome and transcriptome of Panagrellus redivivus are shaped by the harsh demands of a free-living lifestyle.</title>
        <authorList>
            <person name="Srinivasan J."/>
            <person name="Dillman A.R."/>
            <person name="Macchietto M.G."/>
            <person name="Heikkinen L."/>
            <person name="Lakso M."/>
            <person name="Fracchia K.M."/>
            <person name="Antoshechkin I."/>
            <person name="Mortazavi A."/>
            <person name="Wong G."/>
            <person name="Sternberg P.W."/>
        </authorList>
    </citation>
    <scope>NUCLEOTIDE SEQUENCE [LARGE SCALE GENOMIC DNA]</scope>
    <source>
        <strain evidence="3">MT8872</strain>
    </source>
</reference>
<dbReference type="SUPFAM" id="SSF56436">
    <property type="entry name" value="C-type lectin-like"/>
    <property type="match status" value="1"/>
</dbReference>
<dbReference type="InterPro" id="IPR016187">
    <property type="entry name" value="CTDL_fold"/>
</dbReference>
<sequence length="337" mass="37075">MKYLATLYLICLIKVCVTVNFAHLCGYSLTADTFVECSTADAADCADLCDVTDTCIGFEYFEETGDCNLINAIRNVESNYTFCSFYMKTTTKQMTIQGRSLSTTDQMLQNLLYESQGTCPDGWRTASTKCTLKLSEEKCAEFASFLNASYSNGLCVIPLITLKPICPTDVTTWALKAYSDGYYCLKVIPRFAGSPAPLSYVDACQQACANIGGYFASIHSAAENSDMICMFFQHLTVSITDFTAINGGGSQGMAIGLISVTGQIVGNWSMSWYDNTTVTYKNWGGGPETTVADRPVFQLTIIMPDTFWHTNYLNFNAFFDTIACKQKARNVRVLGSV</sequence>
<accession>A0A7E4V3A6</accession>
<feature type="domain" description="Apple" evidence="2">
    <location>
        <begin position="16"/>
        <end position="90"/>
    </location>
</feature>
<feature type="signal peptide" evidence="1">
    <location>
        <begin position="1"/>
        <end position="18"/>
    </location>
</feature>
<feature type="chain" id="PRO_5028819109" evidence="1">
    <location>
        <begin position="19"/>
        <end position="337"/>
    </location>
</feature>
<evidence type="ECO:0000313" key="4">
    <source>
        <dbReference type="WBParaSite" id="Pan_g16026.t1"/>
    </source>
</evidence>
<reference evidence="4" key="2">
    <citation type="submission" date="2020-10" db="UniProtKB">
        <authorList>
            <consortium name="WormBaseParasite"/>
        </authorList>
    </citation>
    <scope>IDENTIFICATION</scope>
</reference>
<evidence type="ECO:0000256" key="1">
    <source>
        <dbReference type="SAM" id="SignalP"/>
    </source>
</evidence>
<keyword evidence="1" id="KW-0732">Signal</keyword>
<dbReference type="AlphaFoldDB" id="A0A7E4V3A6"/>
<dbReference type="InterPro" id="IPR003609">
    <property type="entry name" value="Pan_app"/>
</dbReference>
<evidence type="ECO:0000313" key="3">
    <source>
        <dbReference type="Proteomes" id="UP000492821"/>
    </source>
</evidence>
<proteinExistence type="predicted"/>
<evidence type="ECO:0000259" key="2">
    <source>
        <dbReference type="PROSITE" id="PS50948"/>
    </source>
</evidence>
<protein>
    <submittedName>
        <fullName evidence="4">Apple domain-containing protein</fullName>
    </submittedName>
</protein>
<dbReference type="InterPro" id="IPR016186">
    <property type="entry name" value="C-type_lectin-like/link_sf"/>
</dbReference>